<reference evidence="1 2" key="1">
    <citation type="submission" date="2013-10" db="EMBL/GenBank/DDBJ databases">
        <authorList>
            <consortium name="International Citrus Genome Consortium"/>
            <person name="Jenkins J."/>
            <person name="Schmutz J."/>
            <person name="Prochnik S."/>
            <person name="Rokhsar D."/>
            <person name="Gmitter F."/>
            <person name="Ollitrault P."/>
            <person name="Machado M."/>
            <person name="Talon M."/>
            <person name="Wincker P."/>
            <person name="Jaillon O."/>
            <person name="Morgante M."/>
        </authorList>
    </citation>
    <scope>NUCLEOTIDE SEQUENCE</scope>
    <source>
        <strain evidence="2">cv. Clemenules</strain>
    </source>
</reference>
<dbReference type="AlphaFoldDB" id="V4U384"/>
<name>V4U384_CITCL</name>
<dbReference type="Gramene" id="ESR33664">
    <property type="protein sequence ID" value="ESR33664"/>
    <property type="gene ID" value="CICLE_v10006370mg"/>
</dbReference>
<dbReference type="InParanoid" id="V4U384"/>
<organism evidence="1 2">
    <name type="scientific">Citrus clementina</name>
    <name type="common">Clementine</name>
    <name type="synonym">Citrus deliciosa x Citrus sinensis</name>
    <dbReference type="NCBI Taxonomy" id="85681"/>
    <lineage>
        <taxon>Eukaryota</taxon>
        <taxon>Viridiplantae</taxon>
        <taxon>Streptophyta</taxon>
        <taxon>Embryophyta</taxon>
        <taxon>Tracheophyta</taxon>
        <taxon>Spermatophyta</taxon>
        <taxon>Magnoliopsida</taxon>
        <taxon>eudicotyledons</taxon>
        <taxon>Gunneridae</taxon>
        <taxon>Pentapetalae</taxon>
        <taxon>rosids</taxon>
        <taxon>malvids</taxon>
        <taxon>Sapindales</taxon>
        <taxon>Rutaceae</taxon>
        <taxon>Aurantioideae</taxon>
        <taxon>Citrus</taxon>
    </lineage>
</organism>
<evidence type="ECO:0000313" key="1">
    <source>
        <dbReference type="EMBL" id="ESR33664.1"/>
    </source>
</evidence>
<keyword evidence="2" id="KW-1185">Reference proteome</keyword>
<dbReference type="Proteomes" id="UP000030687">
    <property type="component" value="Unassembled WGS sequence"/>
</dbReference>
<dbReference type="KEGG" id="cic:CICLE_v10006370mg"/>
<dbReference type="EMBL" id="KI537036">
    <property type="protein sequence ID" value="ESR33664.1"/>
    <property type="molecule type" value="Genomic_DNA"/>
</dbReference>
<evidence type="ECO:0000313" key="2">
    <source>
        <dbReference type="Proteomes" id="UP000030687"/>
    </source>
</evidence>
<proteinExistence type="predicted"/>
<sequence length="73" mass="8417">MIINILSIYDMSKKSPTRAHVYPSSLDLQIQYLHTGTLSFSNQPFEKTFLSSYLRNSVHYYTCPTRTLEPSSP</sequence>
<protein>
    <submittedName>
        <fullName evidence="1">Uncharacterized protein</fullName>
    </submittedName>
</protein>
<accession>V4U384</accession>
<gene>
    <name evidence="1" type="ORF">CICLE_v10006370mg</name>
</gene>